<dbReference type="EMBL" id="ONZQ02000008">
    <property type="protein sequence ID" value="SPO03483.1"/>
    <property type="molecule type" value="Genomic_DNA"/>
</dbReference>
<dbReference type="PANTHER" id="PTHR45982">
    <property type="entry name" value="REGULATOR OF CHROMOSOME CONDENSATION"/>
    <property type="match status" value="1"/>
</dbReference>
<name>A0AAE8N132_9PEZI</name>
<dbReference type="Gene3D" id="2.130.10.30">
    <property type="entry name" value="Regulator of chromosome condensation 1/beta-lactamase-inhibitor protein II"/>
    <property type="match status" value="1"/>
</dbReference>
<accession>A0AAE8N132</accession>
<keyword evidence="3" id="KW-1185">Reference proteome</keyword>
<gene>
    <name evidence="2" type="ORF">DNG_06166</name>
</gene>
<dbReference type="AlphaFoldDB" id="A0AAE8N132"/>
<evidence type="ECO:0000313" key="3">
    <source>
        <dbReference type="Proteomes" id="UP001187682"/>
    </source>
</evidence>
<evidence type="ECO:0008006" key="4">
    <source>
        <dbReference type="Google" id="ProtNLM"/>
    </source>
</evidence>
<dbReference type="SUPFAM" id="SSF50985">
    <property type="entry name" value="RCC1/BLIP-II"/>
    <property type="match status" value="1"/>
</dbReference>
<dbReference type="Proteomes" id="UP001187682">
    <property type="component" value="Unassembled WGS sequence"/>
</dbReference>
<feature type="repeat" description="RCC1" evidence="1">
    <location>
        <begin position="206"/>
        <end position="255"/>
    </location>
</feature>
<sequence length="297" mass="31862">MELYAAGLNAWSQLVFESVGSGSGSPPAAEPEDVTRFTRVLAAQTIESPVSRLSYTLGTIYILIVKADGTVVAAGCLDTSDADTLNRLYHSVSTATDKTLDTEGRTTLARLADDDHETGQRIQAYDVPVQQLVAYDTGFSALLDDGSVWVNGDARFPNCLGGSPDSDESCTLGPWNKVRWLDDLPTGPVVRIAAGGYTLAALTEGGDLYCWGGRPGQKPLFDELSYMPIPIDLGVDADVKDVALGDRHIVALTTDGRVFVQGCNKNGQLGLGEGARAGEGWRDWVGEWNIEIHHEFI</sequence>
<comment type="caution">
    <text evidence="2">The sequence shown here is derived from an EMBL/GenBank/DDBJ whole genome shotgun (WGS) entry which is preliminary data.</text>
</comment>
<dbReference type="Pfam" id="PF13540">
    <property type="entry name" value="RCC1_2"/>
    <property type="match status" value="2"/>
</dbReference>
<dbReference type="InterPro" id="IPR009091">
    <property type="entry name" value="RCC1/BLIP-II"/>
</dbReference>
<protein>
    <recommendedName>
        <fullName evidence="4">RCC1 domain-containing protein</fullName>
    </recommendedName>
</protein>
<organism evidence="2 3">
    <name type="scientific">Cephalotrichum gorgonifer</name>
    <dbReference type="NCBI Taxonomy" id="2041049"/>
    <lineage>
        <taxon>Eukaryota</taxon>
        <taxon>Fungi</taxon>
        <taxon>Dikarya</taxon>
        <taxon>Ascomycota</taxon>
        <taxon>Pezizomycotina</taxon>
        <taxon>Sordariomycetes</taxon>
        <taxon>Hypocreomycetidae</taxon>
        <taxon>Microascales</taxon>
        <taxon>Microascaceae</taxon>
        <taxon>Cephalotrichum</taxon>
    </lineage>
</organism>
<proteinExistence type="predicted"/>
<dbReference type="PROSITE" id="PS50012">
    <property type="entry name" value="RCC1_3"/>
    <property type="match status" value="1"/>
</dbReference>
<dbReference type="InterPro" id="IPR051553">
    <property type="entry name" value="Ran_GTPase-activating"/>
</dbReference>
<dbReference type="InterPro" id="IPR000408">
    <property type="entry name" value="Reg_chr_condens"/>
</dbReference>
<reference evidence="2" key="1">
    <citation type="submission" date="2018-03" db="EMBL/GenBank/DDBJ databases">
        <authorList>
            <person name="Guldener U."/>
        </authorList>
    </citation>
    <scope>NUCLEOTIDE SEQUENCE</scope>
</reference>
<evidence type="ECO:0000256" key="1">
    <source>
        <dbReference type="PROSITE-ProRule" id="PRU00235"/>
    </source>
</evidence>
<dbReference type="PANTHER" id="PTHR45982:SF1">
    <property type="entry name" value="REGULATOR OF CHROMOSOME CONDENSATION"/>
    <property type="match status" value="1"/>
</dbReference>
<evidence type="ECO:0000313" key="2">
    <source>
        <dbReference type="EMBL" id="SPO03483.1"/>
    </source>
</evidence>